<dbReference type="RefSeq" id="WP_306692987.1">
    <property type="nucleotide sequence ID" value="NZ_CP121271.1"/>
</dbReference>
<proteinExistence type="predicted"/>
<dbReference type="Pfam" id="PF05593">
    <property type="entry name" value="RHS_repeat"/>
    <property type="match status" value="7"/>
</dbReference>
<dbReference type="SUPFAM" id="SSF63825">
    <property type="entry name" value="YWTD domain"/>
    <property type="match status" value="1"/>
</dbReference>
<evidence type="ECO:0000256" key="1">
    <source>
        <dbReference type="ARBA" id="ARBA00022737"/>
    </source>
</evidence>
<dbReference type="Pfam" id="PF20148">
    <property type="entry name" value="DUF6531"/>
    <property type="match status" value="1"/>
</dbReference>
<accession>A0AAX3ZNC6</accession>
<evidence type="ECO:0000259" key="3">
    <source>
        <dbReference type="Pfam" id="PF25023"/>
    </source>
</evidence>
<dbReference type="InterPro" id="IPR031325">
    <property type="entry name" value="RHS_repeat"/>
</dbReference>
<dbReference type="Pfam" id="PF25023">
    <property type="entry name" value="TEN_YD-shell"/>
    <property type="match status" value="2"/>
</dbReference>
<name>A0AAX3ZNC6_STRRO</name>
<evidence type="ECO:0000259" key="2">
    <source>
        <dbReference type="Pfam" id="PF20148"/>
    </source>
</evidence>
<dbReference type="Gene3D" id="2.180.10.10">
    <property type="entry name" value="RHS repeat-associated core"/>
    <property type="match status" value="3"/>
</dbReference>
<dbReference type="GeneID" id="90944981"/>
<keyword evidence="1" id="KW-0677">Repeat</keyword>
<evidence type="ECO:0000313" key="6">
    <source>
        <dbReference type="Proteomes" id="UP001231701"/>
    </source>
</evidence>
<protein>
    <submittedName>
        <fullName evidence="5">RHS repeat-associated core domain-containing protein</fullName>
    </submittedName>
</protein>
<dbReference type="InterPro" id="IPR050708">
    <property type="entry name" value="T6SS_VgrG/RHS"/>
</dbReference>
<feature type="domain" description="Outer membrane channel protein CpnT-like N-terminal" evidence="4">
    <location>
        <begin position="33"/>
        <end position="150"/>
    </location>
</feature>
<evidence type="ECO:0000259" key="4">
    <source>
        <dbReference type="Pfam" id="PF25547"/>
    </source>
</evidence>
<sequence>MVDLNPLHYINKFNHMFGDTVAEGLEFLGISDPAVDPDGIREIAKKWRALATGLDEAAEAARKALADVEWEGKSAKALHKRAKSARQQATEMADSLREGAKALDDFADKAHELLSEIGVILVEIAELELAGLALSVLTGGTSAVVSTLMAGSRAAKVVALVTRIEQEGTVLASAIRGVMEVVRAVERALKTLKEIRGIAAAGKMAKEGMKFSAFDTLLRDPEAFKDPDKLAVILTEGALLGVGFGALGKALGKGLKALKPADLAKLSKGLKLNCASFERLRLNPGFDKLPASIRNEIKKFVRDPIDVATGDMMLARTDVSLPGVLPLVLERTHVSSYRWGGWFGPSWASTLDQRVQVDDEGIVYATPDGARICFPFPDPQTGEAVRPRTPGSRLSLCWDDDIDGAVRITDPDTGHAYVFHSPVAAVGDEAVDLPLQHVTDRNGNCITVCYHEGDIPGAITHSGGYRIVLDHHPTLSRITGLRLVDPSFPDDRGITLLTLGYDAQGRLAEEIDSSGLPMRYTYDGDGRVTSWTDRNRTTYRYTYDTQGRVVATGGSGDCLASALEYDSSARITRVTDSLGQVRVYEHNEALRLVRETDPLGNVTTQDWDEHLRLVAVTDPLGATRRYVYDEQGNVTRVVRPDETELCSEYDAHGLPTVIRGPDGTAWSQEYNDRGDRVSVTDPLGATTRFAYNGAGHLVSVTDALGRCTRVRCNGAGLPVEVIDALGGRTRYDRDLFGRPSTFVDAAGNETRQEWTTEGRLTRRVMADGTDEVWTYDAEGNCTSHTSPTGARTRFEYGPFDVLTARVGPDGARQNFGYDTELRLVEVSNAQGRCWNYFYDPAGRLESESDFDGRTIFYSHDAAGRLVASTNASGQAVSFRRNVLGLVTAKRSPEGETCFTYTPTGRIATADTADSSLVLTHDPLGRLLSETVNGRTSTYEYDLLGRRTKRVTPTGAVSVWNYDAGGRHTELITGGGVITFTHDAAGREVSRSVGTVTLARFYDKLGRLTRQFVREDATGQITQGRGYTYRADGYLAGIDDHMTGTRHFALDAVGRVTGVHAEGWSESYVYDEAGNQTHAEWPAAHPGNEATGPRSYTGTRIVRAGNVRYEHDTAGRITLRRKTRLSGRRDTWHYTWNSEDRLVSVTTPDGTEWRYLHDPLGRRIAKLRMEPDGVSVAERTDFTWDGAVLCEETTMSARLPRPVTLTWDHQGLHPVAQTERVGAAAASQGEVDSRFFAIVTDLVGTPTELLDPSGGVAWRTRTTVWGTTAWTADSTSYTPLRFPGQYFDSETGLHHNYHRLYDPETGRYLTPDPLGLAPAPNPSMYVHNPHTWADPLGLAPRCEETIPGFRKQTDHPLSKRIHIGEDGKVTITGKGALYVNLSGDIGHTVRFRGEGGQIVEFQVSAEFREKIRRTAVPQEEPGLGFSRAEWKQMKKICPEISDPTMGDDLYGIPSGMLNEFREEVAKYPGRVVREG</sequence>
<feature type="domain" description="Teneurin-like YD-shell" evidence="3">
    <location>
        <begin position="1233"/>
        <end position="1311"/>
    </location>
</feature>
<dbReference type="Pfam" id="PF25547">
    <property type="entry name" value="WXG100_2"/>
    <property type="match status" value="1"/>
</dbReference>
<dbReference type="PANTHER" id="PTHR32305">
    <property type="match status" value="1"/>
</dbReference>
<dbReference type="NCBIfam" id="TIGR03696">
    <property type="entry name" value="Rhs_assc_core"/>
    <property type="match status" value="1"/>
</dbReference>
<feature type="domain" description="DUF6531" evidence="2">
    <location>
        <begin position="303"/>
        <end position="374"/>
    </location>
</feature>
<dbReference type="InterPro" id="IPR006530">
    <property type="entry name" value="YD"/>
</dbReference>
<feature type="domain" description="Teneurin-like YD-shell" evidence="3">
    <location>
        <begin position="491"/>
        <end position="587"/>
    </location>
</feature>
<reference evidence="5" key="1">
    <citation type="submission" date="2023-03" db="EMBL/GenBank/DDBJ databases">
        <title>Borrelidin-producing and root-colonizing Streptomyces rochei is a potent biopesticide for soil-borne oomycete-caused plant diseases.</title>
        <authorList>
            <person name="Zhou D."/>
            <person name="Wang X."/>
            <person name="Navarro-Munoz J.C."/>
            <person name="Li W."/>
            <person name="Li J."/>
            <person name="Jiu M."/>
            <person name="Deng S."/>
            <person name="Ye Y."/>
            <person name="Daly P."/>
            <person name="Wei L."/>
        </authorList>
    </citation>
    <scope>NUCLEOTIDE SEQUENCE</scope>
    <source>
        <strain evidence="5">JK1</strain>
    </source>
</reference>
<dbReference type="PANTHER" id="PTHR32305:SF15">
    <property type="entry name" value="PROTEIN RHSA-RELATED"/>
    <property type="match status" value="1"/>
</dbReference>
<dbReference type="Proteomes" id="UP001231701">
    <property type="component" value="Chromosome"/>
</dbReference>
<dbReference type="NCBIfam" id="TIGR01643">
    <property type="entry name" value="YD_repeat_2x"/>
    <property type="match status" value="12"/>
</dbReference>
<dbReference type="Gene3D" id="1.10.287.1060">
    <property type="entry name" value="ESAT-6-like"/>
    <property type="match status" value="1"/>
</dbReference>
<gene>
    <name evidence="5" type="ORF">P7W03_23115</name>
</gene>
<organism evidence="5 6">
    <name type="scientific">Streptomyces rochei</name>
    <name type="common">Streptomyces parvullus</name>
    <dbReference type="NCBI Taxonomy" id="1928"/>
    <lineage>
        <taxon>Bacteria</taxon>
        <taxon>Bacillati</taxon>
        <taxon>Actinomycetota</taxon>
        <taxon>Actinomycetes</taxon>
        <taxon>Kitasatosporales</taxon>
        <taxon>Streptomycetaceae</taxon>
        <taxon>Streptomyces</taxon>
        <taxon>Streptomyces rochei group</taxon>
    </lineage>
</organism>
<dbReference type="EMBL" id="CP121271">
    <property type="protein sequence ID" value="WMC88285.1"/>
    <property type="molecule type" value="Genomic_DNA"/>
</dbReference>
<dbReference type="InterPro" id="IPR045351">
    <property type="entry name" value="DUF6531"/>
</dbReference>
<dbReference type="InterPro" id="IPR057746">
    <property type="entry name" value="CpnT-like_N"/>
</dbReference>
<evidence type="ECO:0000313" key="5">
    <source>
        <dbReference type="EMBL" id="WMC88285.1"/>
    </source>
</evidence>
<dbReference type="InterPro" id="IPR022385">
    <property type="entry name" value="Rhs_assc_core"/>
</dbReference>
<dbReference type="InterPro" id="IPR056823">
    <property type="entry name" value="TEN-like_YD-shell"/>
</dbReference>